<dbReference type="PANTHER" id="PTHR34154">
    <property type="entry name" value="ALKALI-SENSITIVE LINKAGE PROTEIN 1"/>
    <property type="match status" value="1"/>
</dbReference>
<dbReference type="Gene3D" id="2.60.20.10">
    <property type="entry name" value="Crystallins"/>
    <property type="match status" value="1"/>
</dbReference>
<dbReference type="InterPro" id="IPR015919">
    <property type="entry name" value="Cadherin-like_sf"/>
</dbReference>
<proteinExistence type="predicted"/>
<dbReference type="Proteomes" id="UP000604083">
    <property type="component" value="Unassembled WGS sequence"/>
</dbReference>
<keyword evidence="1 3" id="KW-0732">Signal</keyword>
<dbReference type="InterPro" id="IPR024655">
    <property type="entry name" value="Asl1_glyco_hydro_catalytic"/>
</dbReference>
<feature type="domain" description="LamG-like jellyroll fold" evidence="4">
    <location>
        <begin position="1099"/>
        <end position="1234"/>
    </location>
</feature>
<evidence type="ECO:0000313" key="5">
    <source>
        <dbReference type="EMBL" id="MBK1834939.1"/>
    </source>
</evidence>
<organism evidence="5 6">
    <name type="scientific">Roseibacillus ishigakijimensis</name>
    <dbReference type="NCBI Taxonomy" id="454146"/>
    <lineage>
        <taxon>Bacteria</taxon>
        <taxon>Pseudomonadati</taxon>
        <taxon>Verrucomicrobiota</taxon>
        <taxon>Verrucomicrobiia</taxon>
        <taxon>Verrucomicrobiales</taxon>
        <taxon>Verrucomicrobiaceae</taxon>
        <taxon>Roseibacillus</taxon>
    </lineage>
</organism>
<evidence type="ECO:0000259" key="4">
    <source>
        <dbReference type="SMART" id="SM00560"/>
    </source>
</evidence>
<dbReference type="SUPFAM" id="SSF51445">
    <property type="entry name" value="(Trans)glycosidases"/>
    <property type="match status" value="1"/>
</dbReference>
<sequence>MNCPSLTGAALCCVALSSSSLALTLENESQTHASLSNETITLSGKSYLHLTGSGDPLANCTIHLNSEDSWVFLHDVRPSTANAYLSRFQVNGEAAVNGSNLRLVQYANGSVFIPHSPSYQPMEIFTGQRMTGQRRLLSQYAGYNASSLGSFNDGIRSFTLKRGYMATIAAHSDGTGASANFVAQDADLEVSFMPGGLDRSVSFIRVFPWRWATKKGSCDVSAESMNATWFYNWSISTNSTQNWEYVAIKQQPNWPSLNQNWQSRGITHVSGFNEPDNPVEDAYQNLTPQGSASNAASRWPELLGTGLRVGAPAVTDGGLGWLNTFMSSASSAGHRVDYVPVHYYRSSPGNNPQTAANAMYNFLASVHNATGLPVWVTEFNNGANWTDNNHDPNTGQNRDVIEAMINMMDSTPWIERYAIYSDVEWFRRTHYEDGSLTPMGSMYRNHKAPMAHRQVVPNTAPGGDAFYPFEDNLRDQRNGNNPLAYGTPHLSEGKYGNGLSFDGQHDFLRLPGRIGDSSDFTFAAWVKWDGGANWQRIFDIGTSTNNFAFLTPSAGDTGQLRFGIRVNGGSQQQLNGPALRVGSWTHVAVTLEGDTGTLYVNGRQSDTQTITHNPSSLGTEVNYLGKSLFSADPLYAGQLDEVLFQSSALSANDVIALMTSEPATLDPGFTLPSSPIDQLATFDLSALVTSTEGPYHFRKVSGAPWLAVAIDGQCHGVPTLDHAGTTDLVIAVESPGGTTVTATLPLEVEAPVQVAHFPFENDWLPAVGRFPVTASGEATFAPGAEGQALAFDGSETYLTLPNGLVASDELTIATWVYWEGSSTWQRIFDFGSGTNQYLFLTPKAGGSELIRFAIKNGGNEEHLEARSVLRTNRWQHLAVTLGPGEGRLYLNGSLAAINTDMTLSPADLSFTQNYLGKSQHPDPLFAGRLDDFQVFHRVLNDDEIDALAETPGPGFAAAEVSFPELAIGESFSATVAVETAEAVSYEKAGGPRWLQVAGNGKLSGTPGPGDSGSNLFRIRAVTAAGRTAEQRVIIPVTPPADLRAHYQFQNAGSDSAGSFTGTLRNGTSTTGLGFFDGSAVFDGSDDDIAVPATIEDGLSDLTIALRYRWHGGGNWQRLLDFGNGTSEYMFLTPHSGNGTLQFGITAASLGATQRLQTPAPPIGEWVHVAVSLTGDTTSLYLNGALVETTTEITLDPADFNPAVNKIGSSQWSNDPAFHGEIDDFRLYDRGLSAAEVAALVLPPAPAVPLDDYQVWATAQGFAEGEENLTADPDGDGLANAFEFLLGHNPLQADLGEILFSGKKEPASELGLPGEDHYLTYQARVRIARSGLNLSAGGSADLSAFDRSQAVFVDRLPDGEFEILRWRYHLPISPDNPKGFLRLEVTGAEAP</sequence>
<accession>A0A934RTV3</accession>
<dbReference type="SUPFAM" id="SSF49313">
    <property type="entry name" value="Cadherin-like"/>
    <property type="match status" value="1"/>
</dbReference>
<evidence type="ECO:0000256" key="3">
    <source>
        <dbReference type="SAM" id="SignalP"/>
    </source>
</evidence>
<keyword evidence="2" id="KW-1015">Disulfide bond</keyword>
<evidence type="ECO:0000256" key="1">
    <source>
        <dbReference type="ARBA" id="ARBA00022729"/>
    </source>
</evidence>
<dbReference type="InterPro" id="IPR013320">
    <property type="entry name" value="ConA-like_dom_sf"/>
</dbReference>
<dbReference type="SMART" id="SM00560">
    <property type="entry name" value="LamGL"/>
    <property type="match status" value="3"/>
</dbReference>
<gene>
    <name evidence="5" type="ORF">JIN78_12790</name>
</gene>
<evidence type="ECO:0000313" key="6">
    <source>
        <dbReference type="Proteomes" id="UP000604083"/>
    </source>
</evidence>
<dbReference type="InterPro" id="IPR053183">
    <property type="entry name" value="ASL1"/>
</dbReference>
<protein>
    <recommendedName>
        <fullName evidence="4">LamG-like jellyroll fold domain-containing protein</fullName>
    </recommendedName>
</protein>
<dbReference type="GO" id="GO:0071966">
    <property type="term" value="P:fungal-type cell wall polysaccharide metabolic process"/>
    <property type="evidence" value="ECO:0007669"/>
    <property type="project" value="TreeGrafter"/>
</dbReference>
<dbReference type="Gene3D" id="2.60.120.200">
    <property type="match status" value="3"/>
</dbReference>
<evidence type="ECO:0000256" key="2">
    <source>
        <dbReference type="ARBA" id="ARBA00023157"/>
    </source>
</evidence>
<dbReference type="EMBL" id="JAENIO010000036">
    <property type="protein sequence ID" value="MBK1834939.1"/>
    <property type="molecule type" value="Genomic_DNA"/>
</dbReference>
<feature type="domain" description="LamG-like jellyroll fold" evidence="4">
    <location>
        <begin position="808"/>
        <end position="942"/>
    </location>
</feature>
<dbReference type="SUPFAM" id="SSF49899">
    <property type="entry name" value="Concanavalin A-like lectins/glucanases"/>
    <property type="match status" value="3"/>
</dbReference>
<dbReference type="InterPro" id="IPR017853">
    <property type="entry name" value="GH"/>
</dbReference>
<dbReference type="Pfam" id="PF11790">
    <property type="entry name" value="Glyco_hydro_cc"/>
    <property type="match status" value="1"/>
</dbReference>
<keyword evidence="6" id="KW-1185">Reference proteome</keyword>
<dbReference type="Gene3D" id="2.60.40.10">
    <property type="entry name" value="Immunoglobulins"/>
    <property type="match status" value="1"/>
</dbReference>
<feature type="domain" description="LamG-like jellyroll fold" evidence="4">
    <location>
        <begin position="518"/>
        <end position="652"/>
    </location>
</feature>
<dbReference type="PANTHER" id="PTHR34154:SF3">
    <property type="entry name" value="ALKALI-SENSITIVE LINKAGE PROTEIN 1"/>
    <property type="match status" value="1"/>
</dbReference>
<dbReference type="RefSeq" id="WP_200392373.1">
    <property type="nucleotide sequence ID" value="NZ_JAENIO010000036.1"/>
</dbReference>
<reference evidence="5" key="1">
    <citation type="submission" date="2021-01" db="EMBL/GenBank/DDBJ databases">
        <title>Modified the classification status of verrucomicrobia.</title>
        <authorList>
            <person name="Feng X."/>
        </authorList>
    </citation>
    <scope>NUCLEOTIDE SEQUENCE</scope>
    <source>
        <strain evidence="5">KCTC 12986</strain>
    </source>
</reference>
<feature type="signal peptide" evidence="3">
    <location>
        <begin position="1"/>
        <end position="22"/>
    </location>
</feature>
<dbReference type="GO" id="GO:0016020">
    <property type="term" value="C:membrane"/>
    <property type="evidence" value="ECO:0007669"/>
    <property type="project" value="InterPro"/>
</dbReference>
<dbReference type="InterPro" id="IPR006558">
    <property type="entry name" value="LamG-like"/>
</dbReference>
<name>A0A934RTV3_9BACT</name>
<dbReference type="Pfam" id="PF13385">
    <property type="entry name" value="Laminin_G_3"/>
    <property type="match status" value="3"/>
</dbReference>
<dbReference type="InterPro" id="IPR013783">
    <property type="entry name" value="Ig-like_fold"/>
</dbReference>
<dbReference type="GO" id="GO:0005509">
    <property type="term" value="F:calcium ion binding"/>
    <property type="evidence" value="ECO:0007669"/>
    <property type="project" value="InterPro"/>
</dbReference>
<dbReference type="Gene3D" id="3.20.20.80">
    <property type="entry name" value="Glycosidases"/>
    <property type="match status" value="1"/>
</dbReference>
<feature type="chain" id="PRO_5037611513" description="LamG-like jellyroll fold domain-containing protein" evidence="3">
    <location>
        <begin position="23"/>
        <end position="1390"/>
    </location>
</feature>
<comment type="caution">
    <text evidence="5">The sequence shown here is derived from an EMBL/GenBank/DDBJ whole genome shotgun (WGS) entry which is preliminary data.</text>
</comment>